<organism evidence="1 2">
    <name type="scientific">Cetraspora pellucida</name>
    <dbReference type="NCBI Taxonomy" id="1433469"/>
    <lineage>
        <taxon>Eukaryota</taxon>
        <taxon>Fungi</taxon>
        <taxon>Fungi incertae sedis</taxon>
        <taxon>Mucoromycota</taxon>
        <taxon>Glomeromycotina</taxon>
        <taxon>Glomeromycetes</taxon>
        <taxon>Diversisporales</taxon>
        <taxon>Gigasporaceae</taxon>
        <taxon>Cetraspora</taxon>
    </lineage>
</organism>
<dbReference type="Proteomes" id="UP000789366">
    <property type="component" value="Unassembled WGS sequence"/>
</dbReference>
<feature type="non-terminal residue" evidence="1">
    <location>
        <position position="218"/>
    </location>
</feature>
<gene>
    <name evidence="1" type="ORF">SPELUC_LOCUS14459</name>
</gene>
<accession>A0ACA9QMJ3</accession>
<proteinExistence type="predicted"/>
<evidence type="ECO:0000313" key="1">
    <source>
        <dbReference type="EMBL" id="CAG8750732.1"/>
    </source>
</evidence>
<reference evidence="1" key="1">
    <citation type="submission" date="2021-06" db="EMBL/GenBank/DDBJ databases">
        <authorList>
            <person name="Kallberg Y."/>
            <person name="Tangrot J."/>
            <person name="Rosling A."/>
        </authorList>
    </citation>
    <scope>NUCLEOTIDE SEQUENCE</scope>
    <source>
        <strain evidence="1">28 12/20/2015</strain>
    </source>
</reference>
<comment type="caution">
    <text evidence="1">The sequence shown here is derived from an EMBL/GenBank/DDBJ whole genome shotgun (WGS) entry which is preliminary data.</text>
</comment>
<dbReference type="EMBL" id="CAJVPW010042696">
    <property type="protein sequence ID" value="CAG8750732.1"/>
    <property type="molecule type" value="Genomic_DNA"/>
</dbReference>
<name>A0ACA9QMJ3_9GLOM</name>
<keyword evidence="2" id="KW-1185">Reference proteome</keyword>
<sequence>MRLAITEQYELATLDNIFSIGSRVNAKTHSKFTSLADFFGNNVYKRGGIKENYSNRFVYGILVDEISQIIQKNLVNPLPWKSDDYIILTDGLCGSSCALITEHADEVNNVSTIAIGGLASNSLLSYSTYTGGIVTNSTHAFDSLGKLGLLNNTLMPKPFPLTGMGAYFTVNEVYSKINPYGILEFAFRPADFRLFYDEKNIRNITILWSQAAALIGSK</sequence>
<evidence type="ECO:0000313" key="2">
    <source>
        <dbReference type="Proteomes" id="UP000789366"/>
    </source>
</evidence>
<protein>
    <submittedName>
        <fullName evidence="1">12217_t:CDS:1</fullName>
    </submittedName>
</protein>